<feature type="domain" description="Thiamine pyrophosphate enzyme N-terminal TPP-binding" evidence="2">
    <location>
        <begin position="4"/>
        <end position="73"/>
    </location>
</feature>
<dbReference type="InterPro" id="IPR029061">
    <property type="entry name" value="THDP-binding"/>
</dbReference>
<dbReference type="SUPFAM" id="SSF52518">
    <property type="entry name" value="Thiamin diphosphate-binding fold (THDP-binding)"/>
    <property type="match status" value="1"/>
</dbReference>
<sequence length="74" mass="7806">MLLTGGEIVAEHLVGRGVPYLVGIPGHGCLGLLDALKSREGQIGVIQVRHEQSAVHLADAFYRVSGQPLAVFTS</sequence>
<dbReference type="GO" id="GO:0050660">
    <property type="term" value="F:flavin adenine dinucleotide binding"/>
    <property type="evidence" value="ECO:0007669"/>
    <property type="project" value="TreeGrafter"/>
</dbReference>
<comment type="caution">
    <text evidence="3">The sequence shown here is derived from an EMBL/GenBank/DDBJ whole genome shotgun (WGS) entry which is preliminary data.</text>
</comment>
<dbReference type="Gene3D" id="3.40.50.970">
    <property type="match status" value="1"/>
</dbReference>
<dbReference type="EMBL" id="BARS01007901">
    <property type="protein sequence ID" value="GAF70918.1"/>
    <property type="molecule type" value="Genomic_DNA"/>
</dbReference>
<dbReference type="AlphaFoldDB" id="X0RQ58"/>
<name>X0RQ58_9ZZZZ</name>
<evidence type="ECO:0000259" key="2">
    <source>
        <dbReference type="Pfam" id="PF02776"/>
    </source>
</evidence>
<dbReference type="PANTHER" id="PTHR18968">
    <property type="entry name" value="THIAMINE PYROPHOSPHATE ENZYMES"/>
    <property type="match status" value="1"/>
</dbReference>
<evidence type="ECO:0000313" key="3">
    <source>
        <dbReference type="EMBL" id="GAF70918.1"/>
    </source>
</evidence>
<proteinExistence type="inferred from homology"/>
<gene>
    <name evidence="3" type="ORF">S01H1_15136</name>
</gene>
<reference evidence="3" key="1">
    <citation type="journal article" date="2014" name="Front. Microbiol.">
        <title>High frequency of phylogenetically diverse reductive dehalogenase-homologous genes in deep subseafloor sedimentary metagenomes.</title>
        <authorList>
            <person name="Kawai M."/>
            <person name="Futagami T."/>
            <person name="Toyoda A."/>
            <person name="Takaki Y."/>
            <person name="Nishi S."/>
            <person name="Hori S."/>
            <person name="Arai W."/>
            <person name="Tsubouchi T."/>
            <person name="Morono Y."/>
            <person name="Uchiyama I."/>
            <person name="Ito T."/>
            <person name="Fujiyama A."/>
            <person name="Inagaki F."/>
            <person name="Takami H."/>
        </authorList>
    </citation>
    <scope>NUCLEOTIDE SEQUENCE</scope>
    <source>
        <strain evidence="3">Expedition CK06-06</strain>
    </source>
</reference>
<dbReference type="InterPro" id="IPR012001">
    <property type="entry name" value="Thiamin_PyroP_enz_TPP-bd_dom"/>
</dbReference>
<dbReference type="InterPro" id="IPR045229">
    <property type="entry name" value="TPP_enz"/>
</dbReference>
<dbReference type="PANTHER" id="PTHR18968:SF167">
    <property type="entry name" value="ACETOLACTATE SYNTHASE LARGE SUBUNIT ILVB2-RELATED"/>
    <property type="match status" value="1"/>
</dbReference>
<organism evidence="3">
    <name type="scientific">marine sediment metagenome</name>
    <dbReference type="NCBI Taxonomy" id="412755"/>
    <lineage>
        <taxon>unclassified sequences</taxon>
        <taxon>metagenomes</taxon>
        <taxon>ecological metagenomes</taxon>
    </lineage>
</organism>
<dbReference type="CDD" id="cd07035">
    <property type="entry name" value="TPP_PYR_POX_like"/>
    <property type="match status" value="1"/>
</dbReference>
<evidence type="ECO:0000256" key="1">
    <source>
        <dbReference type="ARBA" id="ARBA00007812"/>
    </source>
</evidence>
<dbReference type="GO" id="GO:0009099">
    <property type="term" value="P:L-valine biosynthetic process"/>
    <property type="evidence" value="ECO:0007669"/>
    <property type="project" value="TreeGrafter"/>
</dbReference>
<protein>
    <recommendedName>
        <fullName evidence="2">Thiamine pyrophosphate enzyme N-terminal TPP-binding domain-containing protein</fullName>
    </recommendedName>
</protein>
<feature type="non-terminal residue" evidence="3">
    <location>
        <position position="74"/>
    </location>
</feature>
<comment type="similarity">
    <text evidence="1">Belongs to the TPP enzyme family.</text>
</comment>
<dbReference type="GO" id="GO:0030976">
    <property type="term" value="F:thiamine pyrophosphate binding"/>
    <property type="evidence" value="ECO:0007669"/>
    <property type="project" value="InterPro"/>
</dbReference>
<accession>X0RQ58</accession>
<dbReference type="GO" id="GO:0009097">
    <property type="term" value="P:isoleucine biosynthetic process"/>
    <property type="evidence" value="ECO:0007669"/>
    <property type="project" value="TreeGrafter"/>
</dbReference>
<dbReference type="Pfam" id="PF02776">
    <property type="entry name" value="TPP_enzyme_N"/>
    <property type="match status" value="1"/>
</dbReference>
<dbReference type="GO" id="GO:0003984">
    <property type="term" value="F:acetolactate synthase activity"/>
    <property type="evidence" value="ECO:0007669"/>
    <property type="project" value="TreeGrafter"/>
</dbReference>
<dbReference type="GO" id="GO:0005948">
    <property type="term" value="C:acetolactate synthase complex"/>
    <property type="evidence" value="ECO:0007669"/>
    <property type="project" value="TreeGrafter"/>
</dbReference>